<dbReference type="InterPro" id="IPR039799">
    <property type="entry name" value="ALR/ERV"/>
</dbReference>
<evidence type="ECO:0000256" key="1">
    <source>
        <dbReference type="ARBA" id="ARBA00001974"/>
    </source>
</evidence>
<reference evidence="8 9" key="1">
    <citation type="submission" date="2015-02" db="EMBL/GenBank/DDBJ databases">
        <authorList>
            <person name="Chooi Y.-H."/>
        </authorList>
    </citation>
    <scope>NUCLEOTIDE SEQUENCE [LARGE SCALE GENOMIC DNA]</scope>
    <source>
        <strain evidence="8">E3</strain>
    </source>
</reference>
<keyword evidence="3 6" id="KW-0274">FAD</keyword>
<dbReference type="EMBL" id="CDSF01000090">
    <property type="protein sequence ID" value="CEO99280.1"/>
    <property type="molecule type" value="Genomic_DNA"/>
</dbReference>
<dbReference type="InterPro" id="IPR017905">
    <property type="entry name" value="ERV/ALR_sulphydryl_oxidase"/>
</dbReference>
<keyword evidence="5" id="KW-1015">Disulfide bond</keyword>
<sequence>MGADVQTESPASCRACTDMKDFLAQRGFKLPERLPGKAAAPSPATRKRDECPLDRAELGRRSWSLLHTMAAYYPDRPSKSEEQHMMEFMARFAQAMDCLY</sequence>
<dbReference type="InterPro" id="IPR036774">
    <property type="entry name" value="ERV/ALR_sulphydryl_oxid_sf"/>
</dbReference>
<evidence type="ECO:0000256" key="5">
    <source>
        <dbReference type="ARBA" id="ARBA00023157"/>
    </source>
</evidence>
<comment type="cofactor">
    <cofactor evidence="1 6">
        <name>FAD</name>
        <dbReference type="ChEBI" id="CHEBI:57692"/>
    </cofactor>
</comment>
<evidence type="ECO:0000256" key="4">
    <source>
        <dbReference type="ARBA" id="ARBA00023002"/>
    </source>
</evidence>
<evidence type="ECO:0000256" key="6">
    <source>
        <dbReference type="RuleBase" id="RU371123"/>
    </source>
</evidence>
<evidence type="ECO:0000259" key="7">
    <source>
        <dbReference type="PROSITE" id="PS51324"/>
    </source>
</evidence>
<feature type="domain" description="ERV/ALR sulfhydryl oxidase" evidence="7">
    <location>
        <begin position="51"/>
        <end position="100"/>
    </location>
</feature>
<organism evidence="8 9">
    <name type="scientific">Plasmodiophora brassicae</name>
    <name type="common">Clubroot disease agent</name>
    <dbReference type="NCBI Taxonomy" id="37360"/>
    <lineage>
        <taxon>Eukaryota</taxon>
        <taxon>Sar</taxon>
        <taxon>Rhizaria</taxon>
        <taxon>Endomyxa</taxon>
        <taxon>Phytomyxea</taxon>
        <taxon>Plasmodiophorida</taxon>
        <taxon>Plasmodiophoridae</taxon>
        <taxon>Plasmodiophora</taxon>
    </lineage>
</organism>
<dbReference type="OrthoDB" id="17199at2759"/>
<evidence type="ECO:0000313" key="9">
    <source>
        <dbReference type="Proteomes" id="UP000039324"/>
    </source>
</evidence>
<accession>A0A0G4IVF7</accession>
<dbReference type="GO" id="GO:0016971">
    <property type="term" value="F:flavin-dependent sulfhydryl oxidase activity"/>
    <property type="evidence" value="ECO:0007669"/>
    <property type="project" value="InterPro"/>
</dbReference>
<keyword evidence="2 6" id="KW-0285">Flavoprotein</keyword>
<keyword evidence="9" id="KW-1185">Reference proteome</keyword>
<evidence type="ECO:0000256" key="2">
    <source>
        <dbReference type="ARBA" id="ARBA00022630"/>
    </source>
</evidence>
<gene>
    <name evidence="8" type="ORF">PBRA_001186</name>
</gene>
<dbReference type="PANTHER" id="PTHR12645:SF0">
    <property type="entry name" value="FAD-LINKED SULFHYDRYL OXIDASE ALR"/>
    <property type="match status" value="1"/>
</dbReference>
<dbReference type="PANTHER" id="PTHR12645">
    <property type="entry name" value="ALR/ERV"/>
    <property type="match status" value="1"/>
</dbReference>
<comment type="catalytic activity">
    <reaction evidence="6">
        <text>2 R'C(R)SH + O2 = R'C(R)S-S(R)CR' + H2O2</text>
        <dbReference type="Rhea" id="RHEA:17357"/>
        <dbReference type="ChEBI" id="CHEBI:15379"/>
        <dbReference type="ChEBI" id="CHEBI:16240"/>
        <dbReference type="ChEBI" id="CHEBI:16520"/>
        <dbReference type="ChEBI" id="CHEBI:17412"/>
        <dbReference type="EC" id="1.8.3.2"/>
    </reaction>
</comment>
<dbReference type="Pfam" id="PF04777">
    <property type="entry name" value="Evr1_Alr"/>
    <property type="match status" value="1"/>
</dbReference>
<dbReference type="AlphaFoldDB" id="A0A0G4IVF7"/>
<keyword evidence="4 6" id="KW-0560">Oxidoreductase</keyword>
<dbReference type="GO" id="GO:0050660">
    <property type="term" value="F:flavin adenine dinucleotide binding"/>
    <property type="evidence" value="ECO:0007669"/>
    <property type="project" value="TreeGrafter"/>
</dbReference>
<proteinExistence type="predicted"/>
<name>A0A0G4IVF7_PLABS</name>
<evidence type="ECO:0000313" key="8">
    <source>
        <dbReference type="EMBL" id="CEO99280.1"/>
    </source>
</evidence>
<dbReference type="SUPFAM" id="SSF69000">
    <property type="entry name" value="FAD-dependent thiol oxidase"/>
    <property type="match status" value="1"/>
</dbReference>
<dbReference type="GO" id="GO:0005739">
    <property type="term" value="C:mitochondrion"/>
    <property type="evidence" value="ECO:0007669"/>
    <property type="project" value="TreeGrafter"/>
</dbReference>
<dbReference type="Proteomes" id="UP000039324">
    <property type="component" value="Unassembled WGS sequence"/>
</dbReference>
<dbReference type="Gene3D" id="1.20.120.310">
    <property type="entry name" value="ERV/ALR sulfhydryl oxidase domain"/>
    <property type="match status" value="1"/>
</dbReference>
<evidence type="ECO:0000256" key="3">
    <source>
        <dbReference type="ARBA" id="ARBA00022827"/>
    </source>
</evidence>
<protein>
    <recommendedName>
        <fullName evidence="6">Sulfhydryl oxidase</fullName>
        <ecNumber evidence="6">1.8.3.2</ecNumber>
    </recommendedName>
</protein>
<dbReference type="STRING" id="37360.A0A0G4IVF7"/>
<dbReference type="EC" id="1.8.3.2" evidence="6"/>
<dbReference type="PROSITE" id="PS51324">
    <property type="entry name" value="ERV_ALR"/>
    <property type="match status" value="1"/>
</dbReference>